<dbReference type="Pfam" id="PF21789">
    <property type="entry name" value="TNP-like_RNaseH_C"/>
    <property type="match status" value="1"/>
</dbReference>
<gene>
    <name evidence="2" type="ORF">WA026_023579</name>
</gene>
<dbReference type="Proteomes" id="UP001431783">
    <property type="component" value="Unassembled WGS sequence"/>
</dbReference>
<feature type="domain" description="Transposable element P transposase-like RNase H C-terminal" evidence="1">
    <location>
        <begin position="55"/>
        <end position="85"/>
    </location>
</feature>
<dbReference type="PANTHER" id="PTHR47577">
    <property type="entry name" value="THAP DOMAIN-CONTAINING PROTEIN 6"/>
    <property type="match status" value="1"/>
</dbReference>
<accession>A0AAW1UYV8</accession>
<evidence type="ECO:0000313" key="2">
    <source>
        <dbReference type="EMBL" id="KAK9887620.1"/>
    </source>
</evidence>
<proteinExistence type="predicted"/>
<dbReference type="EMBL" id="JARQZJ010000116">
    <property type="protein sequence ID" value="KAK9887620.1"/>
    <property type="molecule type" value="Genomic_DNA"/>
</dbReference>
<comment type="caution">
    <text evidence="2">The sequence shown here is derived from an EMBL/GenBank/DDBJ whole genome shotgun (WGS) entry which is preliminary data.</text>
</comment>
<dbReference type="AlphaFoldDB" id="A0AAW1UYV8"/>
<reference evidence="2 3" key="1">
    <citation type="submission" date="2023-03" db="EMBL/GenBank/DDBJ databases">
        <title>Genome insight into feeding habits of ladybird beetles.</title>
        <authorList>
            <person name="Li H.-S."/>
            <person name="Huang Y.-H."/>
            <person name="Pang H."/>
        </authorList>
    </citation>
    <scope>NUCLEOTIDE SEQUENCE [LARGE SCALE GENOMIC DNA]</scope>
    <source>
        <strain evidence="2">SYSU_2023b</strain>
        <tissue evidence="2">Whole body</tissue>
    </source>
</reference>
<name>A0AAW1UYV8_9CUCU</name>
<sequence length="296" mass="34295">MLRELQYLKFFDKSNGRDFTSQFKFIKGWQTTIRSVIYLWNPLEKGFNYLSLRSFSQDPLENLFCIIRQHGISNTNPTCHQFVAALKTTVINGLTSPINNGNCGKDDCEALNNLTFYFQTKTDEVGHNIPRIGEMSSDIDNVPLTEPINGSYNTSPTDVADLQPLSLQEMSLFLWFLLLNQSILHDFQSILHSNNFHFPKEDNNATAYVAGYILKQMTLPECEICSTDLISKEPSHEHPFIMFKEYCENKRKWIYPSHKISKFIMDIHNKLYEFLNNYGHKGDLPQNFIQRSLLAI</sequence>
<protein>
    <recommendedName>
        <fullName evidence="1">Transposable element P transposase-like RNase H C-terminal domain-containing protein</fullName>
    </recommendedName>
</protein>
<dbReference type="InterPro" id="IPR048367">
    <property type="entry name" value="TNP-like_RNaseH_C"/>
</dbReference>
<organism evidence="2 3">
    <name type="scientific">Henosepilachna vigintioctopunctata</name>
    <dbReference type="NCBI Taxonomy" id="420089"/>
    <lineage>
        <taxon>Eukaryota</taxon>
        <taxon>Metazoa</taxon>
        <taxon>Ecdysozoa</taxon>
        <taxon>Arthropoda</taxon>
        <taxon>Hexapoda</taxon>
        <taxon>Insecta</taxon>
        <taxon>Pterygota</taxon>
        <taxon>Neoptera</taxon>
        <taxon>Endopterygota</taxon>
        <taxon>Coleoptera</taxon>
        <taxon>Polyphaga</taxon>
        <taxon>Cucujiformia</taxon>
        <taxon>Coccinelloidea</taxon>
        <taxon>Coccinellidae</taxon>
        <taxon>Epilachninae</taxon>
        <taxon>Epilachnini</taxon>
        <taxon>Henosepilachna</taxon>
    </lineage>
</organism>
<evidence type="ECO:0000259" key="1">
    <source>
        <dbReference type="Pfam" id="PF21789"/>
    </source>
</evidence>
<evidence type="ECO:0000313" key="3">
    <source>
        <dbReference type="Proteomes" id="UP001431783"/>
    </source>
</evidence>
<keyword evidence="3" id="KW-1185">Reference proteome</keyword>
<dbReference type="PANTHER" id="PTHR47577:SF2">
    <property type="entry name" value="THAP DOMAIN CONTAINING 9"/>
    <property type="match status" value="1"/>
</dbReference>